<evidence type="ECO:0000256" key="4">
    <source>
        <dbReference type="ARBA" id="ARBA00022544"/>
    </source>
</evidence>
<evidence type="ECO:0000256" key="1">
    <source>
        <dbReference type="ARBA" id="ARBA00004141"/>
    </source>
</evidence>
<feature type="transmembrane region" description="Helical" evidence="8">
    <location>
        <begin position="42"/>
        <end position="63"/>
    </location>
</feature>
<evidence type="ECO:0000256" key="6">
    <source>
        <dbReference type="ARBA" id="ARBA00022989"/>
    </source>
</evidence>
<dbReference type="RefSeq" id="WP_112880885.1">
    <property type="nucleotide sequence ID" value="NZ_QLUW01000001.1"/>
</dbReference>
<comment type="similarity">
    <text evidence="2">Belongs to the amino acid-polyamine-organocation (APC) superfamily. Spore germination protein (SGP) (TC 2.A.3.9) family.</text>
</comment>
<evidence type="ECO:0000256" key="5">
    <source>
        <dbReference type="ARBA" id="ARBA00022692"/>
    </source>
</evidence>
<feature type="transmembrane region" description="Helical" evidence="8">
    <location>
        <begin position="219"/>
        <end position="240"/>
    </location>
</feature>
<gene>
    <name evidence="9" type="ORF">DL346_04700</name>
</gene>
<dbReference type="GO" id="GO:0016020">
    <property type="term" value="C:membrane"/>
    <property type="evidence" value="ECO:0007669"/>
    <property type="project" value="UniProtKB-SubCell"/>
</dbReference>
<evidence type="ECO:0000256" key="2">
    <source>
        <dbReference type="ARBA" id="ARBA00007998"/>
    </source>
</evidence>
<feature type="transmembrane region" description="Helical" evidence="8">
    <location>
        <begin position="84"/>
        <end position="113"/>
    </location>
</feature>
<sequence length="366" mass="42138">MKKYALNDITLIQYIMMIHGSQLGFGLLALPADLANYAGMDGWISLIIGWLLAVIASLFIVQLMKKHPDDTVYDLLPRYFGKPLGAILNCCFILYFLFGFFITFIASIGFFKIEFLPNTPNFLMVLLFILPTYNLVRNNVRVLSRYAEITFWGFLWIFIVFMYPLKEAHWLNLLPVLRDGWQPVFQAVNTTCLSFLGFEIGLILHPFLKHKEHAVKGIVIGNLLTLIIYLGVILICFLFFSPDDITSYRFPTLKVLKIIEFRFMERIEIIVLVGYAFLIIRVWTHYLFAGAFGISRLLGKQDHKRYAAITLAIVLILSTYYKPSNIGLRSMLKIFGKLGWGFAFALPIILLVYTKVFAIFRKGAYR</sequence>
<dbReference type="Gene3D" id="1.20.1740.10">
    <property type="entry name" value="Amino acid/polyamine transporter I"/>
    <property type="match status" value="1"/>
</dbReference>
<evidence type="ECO:0000313" key="9">
    <source>
        <dbReference type="EMBL" id="RAP77762.1"/>
    </source>
</evidence>
<dbReference type="NCBIfam" id="TIGR00912">
    <property type="entry name" value="2A0309"/>
    <property type="match status" value="1"/>
</dbReference>
<dbReference type="InterPro" id="IPR004761">
    <property type="entry name" value="Spore_GerAB"/>
</dbReference>
<dbReference type="Proteomes" id="UP000249260">
    <property type="component" value="Unassembled WGS sequence"/>
</dbReference>
<feature type="transmembrane region" description="Helical" evidence="8">
    <location>
        <begin position="119"/>
        <end position="136"/>
    </location>
</feature>
<dbReference type="PANTHER" id="PTHR34975">
    <property type="entry name" value="SPORE GERMINATION PROTEIN A2"/>
    <property type="match status" value="1"/>
</dbReference>
<feature type="transmembrane region" description="Helical" evidence="8">
    <location>
        <begin position="341"/>
        <end position="360"/>
    </location>
</feature>
<feature type="transmembrane region" description="Helical" evidence="8">
    <location>
        <begin position="12"/>
        <end position="30"/>
    </location>
</feature>
<evidence type="ECO:0000313" key="10">
    <source>
        <dbReference type="Proteomes" id="UP000249260"/>
    </source>
</evidence>
<comment type="caution">
    <text evidence="9">The sequence shown here is derived from an EMBL/GenBank/DDBJ whole genome shotgun (WGS) entry which is preliminary data.</text>
</comment>
<dbReference type="GO" id="GO:0009847">
    <property type="term" value="P:spore germination"/>
    <property type="evidence" value="ECO:0007669"/>
    <property type="project" value="InterPro"/>
</dbReference>
<proteinExistence type="inferred from homology"/>
<keyword evidence="4" id="KW-0309">Germination</keyword>
<feature type="transmembrane region" description="Helical" evidence="8">
    <location>
        <begin position="143"/>
        <end position="164"/>
    </location>
</feature>
<accession>A0A328U6P7</accession>
<feature type="transmembrane region" description="Helical" evidence="8">
    <location>
        <begin position="269"/>
        <end position="294"/>
    </location>
</feature>
<feature type="transmembrane region" description="Helical" evidence="8">
    <location>
        <begin position="184"/>
        <end position="207"/>
    </location>
</feature>
<name>A0A328U6P7_9BACL</name>
<keyword evidence="10" id="KW-1185">Reference proteome</keyword>
<reference evidence="9 10" key="1">
    <citation type="submission" date="2018-06" db="EMBL/GenBank/DDBJ databases">
        <title>Paenibacillus montanisoli sp. nov., isolated from mountain area soil.</title>
        <authorList>
            <person name="Wu M."/>
        </authorList>
    </citation>
    <scope>NUCLEOTIDE SEQUENCE [LARGE SCALE GENOMIC DNA]</scope>
    <source>
        <strain evidence="9 10">RA17</strain>
    </source>
</reference>
<dbReference type="Pfam" id="PF03845">
    <property type="entry name" value="Spore_permease"/>
    <property type="match status" value="1"/>
</dbReference>
<evidence type="ECO:0000256" key="8">
    <source>
        <dbReference type="SAM" id="Phobius"/>
    </source>
</evidence>
<keyword evidence="6 8" id="KW-1133">Transmembrane helix</keyword>
<keyword evidence="5 8" id="KW-0812">Transmembrane</keyword>
<dbReference type="OrthoDB" id="2380120at2"/>
<evidence type="ECO:0000256" key="7">
    <source>
        <dbReference type="ARBA" id="ARBA00023136"/>
    </source>
</evidence>
<dbReference type="EMBL" id="QLUW01000001">
    <property type="protein sequence ID" value="RAP77762.1"/>
    <property type="molecule type" value="Genomic_DNA"/>
</dbReference>
<keyword evidence="7 8" id="KW-0472">Membrane</keyword>
<protein>
    <submittedName>
        <fullName evidence="9">Spore gernimation protein</fullName>
    </submittedName>
</protein>
<comment type="subcellular location">
    <subcellularLocation>
        <location evidence="1">Membrane</location>
        <topology evidence="1">Multi-pass membrane protein</topology>
    </subcellularLocation>
</comment>
<feature type="transmembrane region" description="Helical" evidence="8">
    <location>
        <begin position="306"/>
        <end position="321"/>
    </location>
</feature>
<dbReference type="PANTHER" id="PTHR34975:SF2">
    <property type="entry name" value="SPORE GERMINATION PROTEIN A2"/>
    <property type="match status" value="1"/>
</dbReference>
<dbReference type="AlphaFoldDB" id="A0A328U6P7"/>
<evidence type="ECO:0000256" key="3">
    <source>
        <dbReference type="ARBA" id="ARBA00022448"/>
    </source>
</evidence>
<organism evidence="9 10">
    <name type="scientific">Paenibacillus montanisoli</name>
    <dbReference type="NCBI Taxonomy" id="2081970"/>
    <lineage>
        <taxon>Bacteria</taxon>
        <taxon>Bacillati</taxon>
        <taxon>Bacillota</taxon>
        <taxon>Bacilli</taxon>
        <taxon>Bacillales</taxon>
        <taxon>Paenibacillaceae</taxon>
        <taxon>Paenibacillus</taxon>
    </lineage>
</organism>
<keyword evidence="3" id="KW-0813">Transport</keyword>